<keyword evidence="2" id="KW-1185">Reference proteome</keyword>
<dbReference type="RefSeq" id="XP_024573421.1">
    <property type="nucleotide sequence ID" value="XM_024722334.2"/>
</dbReference>
<protein>
    <submittedName>
        <fullName evidence="1">Uncharacterized protein</fullName>
    </submittedName>
</protein>
<organism evidence="1 2">
    <name type="scientific">Plasmopara halstedii</name>
    <name type="common">Downy mildew of sunflower</name>
    <dbReference type="NCBI Taxonomy" id="4781"/>
    <lineage>
        <taxon>Eukaryota</taxon>
        <taxon>Sar</taxon>
        <taxon>Stramenopiles</taxon>
        <taxon>Oomycota</taxon>
        <taxon>Peronosporomycetes</taxon>
        <taxon>Peronosporales</taxon>
        <taxon>Peronosporaceae</taxon>
        <taxon>Plasmopara</taxon>
    </lineage>
</organism>
<name>A0A0P1A957_PLAHL</name>
<reference evidence="2" key="1">
    <citation type="submission" date="2014-09" db="EMBL/GenBank/DDBJ databases">
        <authorList>
            <person name="Sharma Rahul"/>
            <person name="Thines Marco"/>
        </authorList>
    </citation>
    <scope>NUCLEOTIDE SEQUENCE [LARGE SCALE GENOMIC DNA]</scope>
</reference>
<evidence type="ECO:0000313" key="2">
    <source>
        <dbReference type="Proteomes" id="UP000054928"/>
    </source>
</evidence>
<dbReference type="EMBL" id="CCYD01000261">
    <property type="protein sequence ID" value="CEG37052.1"/>
    <property type="molecule type" value="Genomic_DNA"/>
</dbReference>
<sequence>MGNPIEIAVSASIFTTQGYSRSKILLPDVCQLEKIRIRHRCLSYHSHQLVPYLLHHQFAHLIIF</sequence>
<dbReference type="AlphaFoldDB" id="A0A0P1A957"/>
<accession>A0A0P1A957</accession>
<proteinExistence type="predicted"/>
<evidence type="ECO:0000313" key="1">
    <source>
        <dbReference type="EMBL" id="CEG37052.1"/>
    </source>
</evidence>
<dbReference type="GeneID" id="36410055"/>
<dbReference type="Proteomes" id="UP000054928">
    <property type="component" value="Unassembled WGS sequence"/>
</dbReference>